<sequence length="29" mass="3297">MIVSTIGKASQYQAICLRIQYHLLLTFGK</sequence>
<organism evidence="1">
    <name type="scientific">Rhizophora mucronata</name>
    <name type="common">Asiatic mangrove</name>
    <dbReference type="NCBI Taxonomy" id="61149"/>
    <lineage>
        <taxon>Eukaryota</taxon>
        <taxon>Viridiplantae</taxon>
        <taxon>Streptophyta</taxon>
        <taxon>Embryophyta</taxon>
        <taxon>Tracheophyta</taxon>
        <taxon>Spermatophyta</taxon>
        <taxon>Magnoliopsida</taxon>
        <taxon>eudicotyledons</taxon>
        <taxon>Gunneridae</taxon>
        <taxon>Pentapetalae</taxon>
        <taxon>rosids</taxon>
        <taxon>fabids</taxon>
        <taxon>Malpighiales</taxon>
        <taxon>Rhizophoraceae</taxon>
        <taxon>Rhizophora</taxon>
    </lineage>
</organism>
<name>A0A2P2QZZ4_RHIMU</name>
<reference evidence="1" key="1">
    <citation type="submission" date="2018-02" db="EMBL/GenBank/DDBJ databases">
        <title>Rhizophora mucronata_Transcriptome.</title>
        <authorList>
            <person name="Meera S.P."/>
            <person name="Sreeshan A."/>
            <person name="Augustine A."/>
        </authorList>
    </citation>
    <scope>NUCLEOTIDE SEQUENCE</scope>
    <source>
        <tissue evidence="1">Leaf</tissue>
    </source>
</reference>
<dbReference type="AlphaFoldDB" id="A0A2P2QZZ4"/>
<dbReference type="EMBL" id="GGEC01092056">
    <property type="protein sequence ID" value="MBX72540.1"/>
    <property type="molecule type" value="Transcribed_RNA"/>
</dbReference>
<accession>A0A2P2QZZ4</accession>
<protein>
    <submittedName>
        <fullName evidence="1">Uncharacterized protein</fullName>
    </submittedName>
</protein>
<evidence type="ECO:0000313" key="1">
    <source>
        <dbReference type="EMBL" id="MBX72540.1"/>
    </source>
</evidence>
<proteinExistence type="predicted"/>